<reference evidence="2 3" key="1">
    <citation type="submission" date="2016-10" db="EMBL/GenBank/DDBJ databases">
        <authorList>
            <person name="de Groot N.N."/>
        </authorList>
    </citation>
    <scope>NUCLEOTIDE SEQUENCE [LARGE SCALE GENOMIC DNA]</scope>
    <source>
        <strain evidence="2 3">SLAS-1</strain>
    </source>
</reference>
<dbReference type="Gene3D" id="1.20.120.330">
    <property type="entry name" value="Nucleotidyltransferases domain 2"/>
    <property type="match status" value="1"/>
</dbReference>
<dbReference type="AlphaFoldDB" id="A0A1G9TZB7"/>
<proteinExistence type="predicted"/>
<name>A0A1G9TZB7_9FIRM</name>
<evidence type="ECO:0000313" key="3">
    <source>
        <dbReference type="Proteomes" id="UP000199476"/>
    </source>
</evidence>
<dbReference type="PROSITE" id="PS50910">
    <property type="entry name" value="HEPN"/>
    <property type="match status" value="1"/>
</dbReference>
<dbReference type="OrthoDB" id="9808176at2"/>
<evidence type="ECO:0000259" key="1">
    <source>
        <dbReference type="PROSITE" id="PS50910"/>
    </source>
</evidence>
<dbReference type="Proteomes" id="UP000199476">
    <property type="component" value="Unassembled WGS sequence"/>
</dbReference>
<sequence>MSKTEDEISYWIEASDYDLETAKSMLDTKRYLYVGFMCHQAVEKILKGLYVSKYEKTPPYTHNLTRLAKETDIYSRLDEKKQYFLDVLEPLNIEARYPSDRDKLLESLNRNRCDDLLSRTEGLIKWIKKKL</sequence>
<dbReference type="InterPro" id="IPR007842">
    <property type="entry name" value="HEPN_dom"/>
</dbReference>
<keyword evidence="3" id="KW-1185">Reference proteome</keyword>
<dbReference type="EMBL" id="FNGO01000052">
    <property type="protein sequence ID" value="SDM53130.1"/>
    <property type="molecule type" value="Genomic_DNA"/>
</dbReference>
<dbReference type="STRING" id="321763.SAMN04488692_1527"/>
<feature type="domain" description="HEPN" evidence="1">
    <location>
        <begin position="12"/>
        <end position="123"/>
    </location>
</feature>
<dbReference type="SUPFAM" id="SSF81593">
    <property type="entry name" value="Nucleotidyltransferase substrate binding subunit/domain"/>
    <property type="match status" value="1"/>
</dbReference>
<dbReference type="Pfam" id="PF05168">
    <property type="entry name" value="HEPN"/>
    <property type="match status" value="1"/>
</dbReference>
<accession>A0A1G9TZB7</accession>
<dbReference type="SMART" id="SM00748">
    <property type="entry name" value="HEPN"/>
    <property type="match status" value="1"/>
</dbReference>
<dbReference type="RefSeq" id="WP_089762462.1">
    <property type="nucleotide sequence ID" value="NZ_FNGO01000052.1"/>
</dbReference>
<evidence type="ECO:0000313" key="2">
    <source>
        <dbReference type="EMBL" id="SDM53130.1"/>
    </source>
</evidence>
<protein>
    <submittedName>
        <fullName evidence="2">HEPN domain-containing protein</fullName>
    </submittedName>
</protein>
<gene>
    <name evidence="2" type="ORF">SAMN04488692_1527</name>
</gene>
<organism evidence="2 3">
    <name type="scientific">Halarsenatibacter silvermanii</name>
    <dbReference type="NCBI Taxonomy" id="321763"/>
    <lineage>
        <taxon>Bacteria</taxon>
        <taxon>Bacillati</taxon>
        <taxon>Bacillota</taxon>
        <taxon>Clostridia</taxon>
        <taxon>Halanaerobiales</taxon>
        <taxon>Halarsenatibacteraceae</taxon>
        <taxon>Halarsenatibacter</taxon>
    </lineage>
</organism>